<dbReference type="EMBL" id="CAJNOJ010000017">
    <property type="protein sequence ID" value="CAF0824963.1"/>
    <property type="molecule type" value="Genomic_DNA"/>
</dbReference>
<keyword evidence="2" id="KW-0732">Signal</keyword>
<dbReference type="Pfam" id="PF13621">
    <property type="entry name" value="Cupin_8"/>
    <property type="match status" value="1"/>
</dbReference>
<dbReference type="InterPro" id="IPR002048">
    <property type="entry name" value="EF_hand_dom"/>
</dbReference>
<evidence type="ECO:0000259" key="4">
    <source>
        <dbReference type="PROSITE" id="PS51184"/>
    </source>
</evidence>
<dbReference type="SUPFAM" id="SSF51197">
    <property type="entry name" value="Clavaminate synthase-like"/>
    <property type="match status" value="1"/>
</dbReference>
<comment type="caution">
    <text evidence="5">The sequence shown here is derived from an EMBL/GenBank/DDBJ whole genome shotgun (WGS) entry which is preliminary data.</text>
</comment>
<dbReference type="SMART" id="SM00558">
    <property type="entry name" value="JmjC"/>
    <property type="match status" value="1"/>
</dbReference>
<dbReference type="PANTHER" id="PTHR12461">
    <property type="entry name" value="HYPOXIA-INDUCIBLE FACTOR 1 ALPHA INHIBITOR-RELATED"/>
    <property type="match status" value="1"/>
</dbReference>
<dbReference type="EMBL" id="CAJNOR010000170">
    <property type="protein sequence ID" value="CAF0826063.1"/>
    <property type="molecule type" value="Genomic_DNA"/>
</dbReference>
<dbReference type="PROSITE" id="PS50222">
    <property type="entry name" value="EF_HAND_2"/>
    <property type="match status" value="1"/>
</dbReference>
<dbReference type="GO" id="GO:0005509">
    <property type="term" value="F:calcium ion binding"/>
    <property type="evidence" value="ECO:0007669"/>
    <property type="project" value="InterPro"/>
</dbReference>
<dbReference type="PROSITE" id="PS00018">
    <property type="entry name" value="EF_HAND_1"/>
    <property type="match status" value="1"/>
</dbReference>
<dbReference type="Gene3D" id="2.60.120.650">
    <property type="entry name" value="Cupin"/>
    <property type="match status" value="1"/>
</dbReference>
<feature type="chain" id="PRO_5036409416" description="JmjC domain-containing protein" evidence="2">
    <location>
        <begin position="23"/>
        <end position="412"/>
    </location>
</feature>
<keyword evidence="1" id="KW-0106">Calcium</keyword>
<accession>A0A813UAI2</accession>
<feature type="domain" description="JmjC" evidence="4">
    <location>
        <begin position="123"/>
        <end position="283"/>
    </location>
</feature>
<evidence type="ECO:0008006" key="9">
    <source>
        <dbReference type="Google" id="ProtNLM"/>
    </source>
</evidence>
<dbReference type="PROSITE" id="PS51184">
    <property type="entry name" value="JMJC"/>
    <property type="match status" value="1"/>
</dbReference>
<feature type="domain" description="EF-hand" evidence="3">
    <location>
        <begin position="346"/>
        <end position="381"/>
    </location>
</feature>
<dbReference type="InterPro" id="IPR041667">
    <property type="entry name" value="Cupin_8"/>
</dbReference>
<evidence type="ECO:0000256" key="1">
    <source>
        <dbReference type="ARBA" id="ARBA00022837"/>
    </source>
</evidence>
<organism evidence="5 8">
    <name type="scientific">Adineta ricciae</name>
    <name type="common">Rotifer</name>
    <dbReference type="NCBI Taxonomy" id="249248"/>
    <lineage>
        <taxon>Eukaryota</taxon>
        <taxon>Metazoa</taxon>
        <taxon>Spiralia</taxon>
        <taxon>Gnathifera</taxon>
        <taxon>Rotifera</taxon>
        <taxon>Eurotatoria</taxon>
        <taxon>Bdelloidea</taxon>
        <taxon>Adinetida</taxon>
        <taxon>Adinetidae</taxon>
        <taxon>Adineta</taxon>
    </lineage>
</organism>
<dbReference type="Proteomes" id="UP000663828">
    <property type="component" value="Unassembled WGS sequence"/>
</dbReference>
<dbReference type="InterPro" id="IPR003347">
    <property type="entry name" value="JmjC_dom"/>
</dbReference>
<evidence type="ECO:0000313" key="6">
    <source>
        <dbReference type="EMBL" id="CAF0826063.1"/>
    </source>
</evidence>
<evidence type="ECO:0000313" key="7">
    <source>
        <dbReference type="Proteomes" id="UP000663828"/>
    </source>
</evidence>
<dbReference type="AlphaFoldDB" id="A0A813UAI2"/>
<dbReference type="InterPro" id="IPR011992">
    <property type="entry name" value="EF-hand-dom_pair"/>
</dbReference>
<dbReference type="InterPro" id="IPR018247">
    <property type="entry name" value="EF_Hand_1_Ca_BS"/>
</dbReference>
<feature type="signal peptide" evidence="2">
    <location>
        <begin position="1"/>
        <end position="22"/>
    </location>
</feature>
<name>A0A813UAI2_ADIRI</name>
<evidence type="ECO:0000256" key="2">
    <source>
        <dbReference type="SAM" id="SignalP"/>
    </source>
</evidence>
<gene>
    <name evidence="5" type="ORF">EDS130_LOCUS6040</name>
    <name evidence="6" type="ORF">XAT740_LOCUS4213</name>
</gene>
<keyword evidence="7" id="KW-1185">Reference proteome</keyword>
<proteinExistence type="predicted"/>
<dbReference type="Proteomes" id="UP000663852">
    <property type="component" value="Unassembled WGS sequence"/>
</dbReference>
<evidence type="ECO:0000313" key="8">
    <source>
        <dbReference type="Proteomes" id="UP000663852"/>
    </source>
</evidence>
<sequence length="412" mass="48314">MYYQRQSIYFCFLTFFIQCVLSVEHAGHLKPFGSSGPFEQIDELNDEFLEPIEFFDTYVSQSRPVVFRRVLNYEPHLSLWDLDANLLEIFSNSKDIVHVETRKKESRQQNILTMTMSEFLQRYQHEELYLVEEVPNLLRHYFVLPKCLQCKPALETFQVAMFWYSSGNTSSVVHTDDYDNINCVLQGEKQFILVDPHTYEEVASEIIDNPTGSFSSVDVDRVDYENYPSLDHDIHYYQVNLSKGDCLYLPSLWVHQVRSTNRNIAINYWLNQMRVKNAVVNKKTCALKKQSQFLTLETIKWPKDLSDIDRLRNFLYDLIDADVIGFKQWTKEFSKELNYNLNSNVDTINLFAELFDTIDANGNGLITLKEVEVATRNGKKLMEVYEILQDIMDIVEGKVNKTEENTLEHEDL</sequence>
<dbReference type="PANTHER" id="PTHR12461:SF18">
    <property type="entry name" value="JMJC DOMAIN-CONTAINING PROTEIN"/>
    <property type="match status" value="1"/>
</dbReference>
<dbReference type="SUPFAM" id="SSF47473">
    <property type="entry name" value="EF-hand"/>
    <property type="match status" value="1"/>
</dbReference>
<protein>
    <recommendedName>
        <fullName evidence="9">JmjC domain-containing protein</fullName>
    </recommendedName>
</protein>
<dbReference type="OrthoDB" id="415358at2759"/>
<evidence type="ECO:0000259" key="3">
    <source>
        <dbReference type="PROSITE" id="PS50222"/>
    </source>
</evidence>
<reference evidence="5" key="1">
    <citation type="submission" date="2021-02" db="EMBL/GenBank/DDBJ databases">
        <authorList>
            <person name="Nowell W R."/>
        </authorList>
    </citation>
    <scope>NUCLEOTIDE SEQUENCE</scope>
</reference>
<evidence type="ECO:0000313" key="5">
    <source>
        <dbReference type="EMBL" id="CAF0824963.1"/>
    </source>
</evidence>